<dbReference type="NCBIfam" id="NF003843">
    <property type="entry name" value="PRK05422.1"/>
    <property type="match status" value="1"/>
</dbReference>
<proteinExistence type="inferred from homology"/>
<keyword evidence="5" id="KW-1185">Reference proteome</keyword>
<evidence type="ECO:0000256" key="2">
    <source>
        <dbReference type="ARBA" id="ARBA00022884"/>
    </source>
</evidence>
<comment type="function">
    <text evidence="3">Required for rescue of stalled ribosomes mediated by trans-translation. Binds to transfer-messenger RNA (tmRNA), required for stable association of tmRNA with ribosomes. tmRNA and SmpB together mimic tRNA shape, replacing the anticodon stem-loop with SmpB. tmRNA is encoded by the ssrA gene; the 2 termini fold to resemble tRNA(Ala) and it encodes a 'tag peptide', a short internal open reading frame. During trans-translation Ala-aminoacylated tmRNA acts like a tRNA, entering the A-site of stalled ribosomes, displacing the stalled mRNA. The ribosome then switches to translate the ORF on the tmRNA; the nascent peptide is terminated with the 'tag peptide' encoded by the tmRNA and targeted for degradation. The ribosome is freed to recommence translation, which seems to be the essential function of trans-translation.</text>
</comment>
<dbReference type="NCBIfam" id="TIGR00086">
    <property type="entry name" value="smpB"/>
    <property type="match status" value="1"/>
</dbReference>
<dbReference type="InterPro" id="IPR000037">
    <property type="entry name" value="SsrA-bd_prot"/>
</dbReference>
<comment type="subcellular location">
    <subcellularLocation>
        <location evidence="3">Cytoplasm</location>
    </subcellularLocation>
    <text evidence="3">The tmRNA-SmpB complex associates with stalled 70S ribosomes.</text>
</comment>
<organism evidence="4 5">
    <name type="scientific">Thermaerobacter composti</name>
    <dbReference type="NCBI Taxonomy" id="554949"/>
    <lineage>
        <taxon>Bacteria</taxon>
        <taxon>Bacillati</taxon>
        <taxon>Bacillota</taxon>
        <taxon>Clostridia</taxon>
        <taxon>Eubacteriales</taxon>
        <taxon>Clostridiales Family XVII. Incertae Sedis</taxon>
        <taxon>Thermaerobacter</taxon>
    </lineage>
</organism>
<dbReference type="PANTHER" id="PTHR30308">
    <property type="entry name" value="TMRNA-BINDING COMPONENT OF TRANS-TRANSLATION TAGGING COMPLEX"/>
    <property type="match status" value="1"/>
</dbReference>
<reference evidence="4 5" key="1">
    <citation type="submission" date="2023-08" db="EMBL/GenBank/DDBJ databases">
        <title>Genome sequence of Thermaerobacter compostii strain Ins1, a spore-forming filamentous bacterium isolated from a deep geothermal reservoir.</title>
        <authorList>
            <person name="Bregnard D."/>
            <person name="Gonzalez D."/>
            <person name="Junier P."/>
        </authorList>
    </citation>
    <scope>NUCLEOTIDE SEQUENCE [LARGE SCALE GENOMIC DNA]</scope>
    <source>
        <strain evidence="4 5">Ins1</strain>
    </source>
</reference>
<evidence type="ECO:0000313" key="4">
    <source>
        <dbReference type="EMBL" id="WPD18979.1"/>
    </source>
</evidence>
<dbReference type="SUPFAM" id="SSF74982">
    <property type="entry name" value="Small protein B (SmpB)"/>
    <property type="match status" value="1"/>
</dbReference>
<keyword evidence="1 3" id="KW-0963">Cytoplasm</keyword>
<dbReference type="RefSeq" id="WP_135224488.1">
    <property type="nucleotide sequence ID" value="NZ_CP132508.1"/>
</dbReference>
<name>A0ABZ0QP10_9FIRM</name>
<dbReference type="InterPro" id="IPR020081">
    <property type="entry name" value="SsrA-bd_prot_CS"/>
</dbReference>
<dbReference type="PANTHER" id="PTHR30308:SF2">
    <property type="entry name" value="SSRA-BINDING PROTEIN"/>
    <property type="match status" value="1"/>
</dbReference>
<protein>
    <recommendedName>
        <fullName evidence="3">SsrA-binding protein</fullName>
    </recommendedName>
    <alternativeName>
        <fullName evidence="3">Small protein B</fullName>
    </alternativeName>
</protein>
<dbReference type="HAMAP" id="MF_00023">
    <property type="entry name" value="SmpB"/>
    <property type="match status" value="1"/>
</dbReference>
<dbReference type="Gene3D" id="2.40.280.10">
    <property type="match status" value="1"/>
</dbReference>
<comment type="similarity">
    <text evidence="3">Belongs to the SmpB family.</text>
</comment>
<dbReference type="InterPro" id="IPR023620">
    <property type="entry name" value="SmpB"/>
</dbReference>
<gene>
    <name evidence="3 4" type="primary">smpB</name>
    <name evidence="4" type="ORF">Q5761_11610</name>
</gene>
<evidence type="ECO:0000256" key="1">
    <source>
        <dbReference type="ARBA" id="ARBA00022490"/>
    </source>
</evidence>
<evidence type="ECO:0000313" key="5">
    <source>
        <dbReference type="Proteomes" id="UP001304683"/>
    </source>
</evidence>
<dbReference type="EMBL" id="CP132508">
    <property type="protein sequence ID" value="WPD18979.1"/>
    <property type="molecule type" value="Genomic_DNA"/>
</dbReference>
<evidence type="ECO:0000256" key="3">
    <source>
        <dbReference type="HAMAP-Rule" id="MF_00023"/>
    </source>
</evidence>
<keyword evidence="2 3" id="KW-0694">RNA-binding</keyword>
<sequence length="155" mass="17985">MAGRAEGVRLIADNRKARHDYFIDETFEAGLVLTGTEIKSIRAGRVNLRDSHARVEGGEVWLYGMHIAPYEHGNRFNHEPDRPRKLLLHRREIDYLAGRVRERGYTLVPLRLYLKGGWAKVELALARGKKRYDKRAAIAQREAQRRMAQALRARR</sequence>
<dbReference type="CDD" id="cd09294">
    <property type="entry name" value="SmpB"/>
    <property type="match status" value="1"/>
</dbReference>
<dbReference type="Pfam" id="PF01668">
    <property type="entry name" value="SmpB"/>
    <property type="match status" value="1"/>
</dbReference>
<dbReference type="PROSITE" id="PS01317">
    <property type="entry name" value="SSRP"/>
    <property type="match status" value="1"/>
</dbReference>
<dbReference type="Proteomes" id="UP001304683">
    <property type="component" value="Chromosome"/>
</dbReference>
<accession>A0ABZ0QP10</accession>